<evidence type="ECO:0000259" key="1">
    <source>
        <dbReference type="Pfam" id="PF13966"/>
    </source>
</evidence>
<organism evidence="2 3">
    <name type="scientific">Gossypium anomalum</name>
    <dbReference type="NCBI Taxonomy" id="47600"/>
    <lineage>
        <taxon>Eukaryota</taxon>
        <taxon>Viridiplantae</taxon>
        <taxon>Streptophyta</taxon>
        <taxon>Embryophyta</taxon>
        <taxon>Tracheophyta</taxon>
        <taxon>Spermatophyta</taxon>
        <taxon>Magnoliopsida</taxon>
        <taxon>eudicotyledons</taxon>
        <taxon>Gunneridae</taxon>
        <taxon>Pentapetalae</taxon>
        <taxon>rosids</taxon>
        <taxon>malvids</taxon>
        <taxon>Malvales</taxon>
        <taxon>Malvaceae</taxon>
        <taxon>Malvoideae</taxon>
        <taxon>Gossypium</taxon>
    </lineage>
</organism>
<accession>A0A8J6D172</accession>
<comment type="caution">
    <text evidence="2">The sequence shown here is derived from an EMBL/GenBank/DDBJ whole genome shotgun (WGS) entry which is preliminary data.</text>
</comment>
<feature type="domain" description="Reverse transcriptase zinc-binding" evidence="1">
    <location>
        <begin position="75"/>
        <end position="146"/>
    </location>
</feature>
<keyword evidence="3" id="KW-1185">Reference proteome</keyword>
<dbReference type="AlphaFoldDB" id="A0A8J6D172"/>
<evidence type="ECO:0000313" key="2">
    <source>
        <dbReference type="EMBL" id="KAG8491136.1"/>
    </source>
</evidence>
<dbReference type="Proteomes" id="UP000701853">
    <property type="component" value="Chromosome 6"/>
</dbReference>
<dbReference type="InterPro" id="IPR026960">
    <property type="entry name" value="RVT-Znf"/>
</dbReference>
<dbReference type="OrthoDB" id="1001185at2759"/>
<dbReference type="Pfam" id="PF13966">
    <property type="entry name" value="zf-RVT"/>
    <property type="match status" value="1"/>
</dbReference>
<dbReference type="EMBL" id="JAHUZN010000006">
    <property type="protein sequence ID" value="KAG8491136.1"/>
    <property type="molecule type" value="Genomic_DNA"/>
</dbReference>
<name>A0A8J6D172_9ROSI</name>
<evidence type="ECO:0000313" key="3">
    <source>
        <dbReference type="Proteomes" id="UP000701853"/>
    </source>
</evidence>
<proteinExistence type="predicted"/>
<protein>
    <recommendedName>
        <fullName evidence="1">Reverse transcriptase zinc-binding domain-containing protein</fullName>
    </recommendedName>
</protein>
<reference evidence="2 3" key="1">
    <citation type="journal article" date="2021" name="bioRxiv">
        <title>The Gossypium anomalum genome as a resource for cotton improvement and evolutionary analysis of hybrid incompatibility.</title>
        <authorList>
            <person name="Grover C.E."/>
            <person name="Yuan D."/>
            <person name="Arick M.A."/>
            <person name="Miller E.R."/>
            <person name="Hu G."/>
            <person name="Peterson D.G."/>
            <person name="Wendel J.F."/>
            <person name="Udall J.A."/>
        </authorList>
    </citation>
    <scope>NUCLEOTIDE SEQUENCE [LARGE SCALE GENOMIC DNA]</scope>
    <source>
        <strain evidence="2">JFW-Udall</strain>
        <tissue evidence="2">Leaf</tissue>
    </source>
</reference>
<sequence>MVEDLIDSNTRSWKIELIESTFSTEVAQKILQIPLSSTTHDDLLAWRGEQTGEYTLRSGHKLLIHGNFTNSYNLNETRQCYKKMWMSDLPSKIIITAWRVALNYLPTLANLRIKSLLNEAVCPRCMEGLENMEHIFRDCVVTKEIWVSLNFPWPANISHMEFTDWFTWSVLNSEIDACRKFLCAIWAIWSARNKWIHESQKRSGIEVAWFILKYL</sequence>
<gene>
    <name evidence="2" type="ORF">CXB51_014272</name>
</gene>